<comment type="caution">
    <text evidence="4">The sequence shown here is derived from an EMBL/GenBank/DDBJ whole genome shotgun (WGS) entry which is preliminary data.</text>
</comment>
<evidence type="ECO:0000313" key="5">
    <source>
        <dbReference type="Proteomes" id="UP000803884"/>
    </source>
</evidence>
<dbReference type="Proteomes" id="UP000803884">
    <property type="component" value="Unassembled WGS sequence"/>
</dbReference>
<feature type="compositionally biased region" description="Pro residues" evidence="2">
    <location>
        <begin position="221"/>
        <end position="232"/>
    </location>
</feature>
<evidence type="ECO:0000313" key="4">
    <source>
        <dbReference type="EMBL" id="KAL1584870.1"/>
    </source>
</evidence>
<feature type="region of interest" description="Disordered" evidence="2">
    <location>
        <begin position="551"/>
        <end position="575"/>
    </location>
</feature>
<dbReference type="CDD" id="cd00159">
    <property type="entry name" value="RhoGAP"/>
    <property type="match status" value="1"/>
</dbReference>
<dbReference type="GO" id="GO:0005938">
    <property type="term" value="C:cell cortex"/>
    <property type="evidence" value="ECO:0007669"/>
    <property type="project" value="UniProtKB-ARBA"/>
</dbReference>
<accession>A0AB34KMP8</accession>
<evidence type="ECO:0000259" key="3">
    <source>
        <dbReference type="PROSITE" id="PS50238"/>
    </source>
</evidence>
<dbReference type="PROSITE" id="PS50238">
    <property type="entry name" value="RHOGAP"/>
    <property type="match status" value="1"/>
</dbReference>
<feature type="region of interest" description="Disordered" evidence="2">
    <location>
        <begin position="63"/>
        <end position="299"/>
    </location>
</feature>
<name>A0AB34KMP8_9PEZI</name>
<keyword evidence="1" id="KW-0343">GTPase activation</keyword>
<dbReference type="GO" id="GO:0007165">
    <property type="term" value="P:signal transduction"/>
    <property type="evidence" value="ECO:0007669"/>
    <property type="project" value="InterPro"/>
</dbReference>
<dbReference type="PANTHER" id="PTHR23176">
    <property type="entry name" value="RHO/RAC/CDC GTPASE-ACTIVATING PROTEIN"/>
    <property type="match status" value="1"/>
</dbReference>
<feature type="compositionally biased region" description="Polar residues" evidence="2">
    <location>
        <begin position="627"/>
        <end position="636"/>
    </location>
</feature>
<sequence length="754" mass="83707">MHHIASRAADLRTIMPRHGNNPKDLTINLTAVDDRRVPRDRPISSPIALEGVDLSSIDGGVGLTSLPPLPASPPASSPTSRKPSASKSILDTLKTRSREVSRERSRDRAPQSLADRDRQARRMQEQEGRLPESSSMSKIYHLRKAPGSTPELSLVGSAESVAKSQNESSGQPESRPPQPSPHPSEDSTTFKKKDKSFRNPLTRSRSIRSESISKGRKPSGLYPPPPDQPPNSAPLEGSWQNAEMGAQGSKTKSKDVRGKSADRAVYDDSDENAPTQHRHMQSKEQREKPNAFVSGSKNVLGKAKSGGGMFLTRLGKLGRSSSNSEKEVPDADYVLKVITLPLVEQTRISRISKRIEASKDKTEYWMPSLPWRCIDYLNLNCESEGLYRVPGSGPQVKHWQRRFDQELDVDLLSERELYDPNTIGSMLKTWLRELPSEIFPQELQHSLAVELQKENPNFNMMGQPAPQKLRDVLSELPPFNYYLLFAITCHLSLLLSHQERNRMDLNNLSICIGPCLNLERWLFNYLVGDWRNCWQGCWTEKQQLDEEKRLEDPAYMPPPPSSGGATIQSSSSRGLGDAMNALDLEERAVSSGGESGSSGRNNSVHDHQPRQSNDVRANHAQHHPRNASFSRNTRPSAENMRDGSVGRAGSGHRQRENSKPSTYVPAGLHHSQHQPSPHSYSGSQGSGHRAAHILTQQQDHRRPTTAGTRGSHDTPRDGSVPAMSSTPRSARAHHRSQSDLPFSPSQGSFPDHVR</sequence>
<dbReference type="GeneID" id="96008116"/>
<feature type="region of interest" description="Disordered" evidence="2">
    <location>
        <begin position="587"/>
        <end position="754"/>
    </location>
</feature>
<dbReference type="EMBL" id="JAAQHG020000023">
    <property type="protein sequence ID" value="KAL1584870.1"/>
    <property type="molecule type" value="Genomic_DNA"/>
</dbReference>
<evidence type="ECO:0000256" key="1">
    <source>
        <dbReference type="ARBA" id="ARBA00022468"/>
    </source>
</evidence>
<reference evidence="4 5" key="1">
    <citation type="journal article" date="2020" name="Microbiol. Resour. Announc.">
        <title>Draft Genome Sequence of a Cladosporium Species Isolated from the Mesophotic Ascidian Didemnum maculosum.</title>
        <authorList>
            <person name="Gioti A."/>
            <person name="Siaperas R."/>
            <person name="Nikolaivits E."/>
            <person name="Le Goff G."/>
            <person name="Ouazzani J."/>
            <person name="Kotoulas G."/>
            <person name="Topakas E."/>
        </authorList>
    </citation>
    <scope>NUCLEOTIDE SEQUENCE [LARGE SCALE GENOMIC DNA]</scope>
    <source>
        <strain evidence="4 5">TM138-S3</strain>
    </source>
</reference>
<dbReference type="SUPFAM" id="SSF48350">
    <property type="entry name" value="GTPase activation domain, GAP"/>
    <property type="match status" value="1"/>
</dbReference>
<dbReference type="InterPro" id="IPR000198">
    <property type="entry name" value="RhoGAP_dom"/>
</dbReference>
<dbReference type="InterPro" id="IPR050729">
    <property type="entry name" value="Rho-GAP"/>
</dbReference>
<feature type="compositionally biased region" description="Low complexity" evidence="2">
    <location>
        <begin position="77"/>
        <end position="88"/>
    </location>
</feature>
<feature type="compositionally biased region" description="Basic and acidic residues" evidence="2">
    <location>
        <begin position="252"/>
        <end position="266"/>
    </location>
</feature>
<gene>
    <name evidence="4" type="ORF">WHR41_06673</name>
</gene>
<feature type="compositionally biased region" description="Polar residues" evidence="2">
    <location>
        <begin position="738"/>
        <end position="748"/>
    </location>
</feature>
<feature type="region of interest" description="Disordered" evidence="2">
    <location>
        <begin position="1"/>
        <end position="25"/>
    </location>
</feature>
<dbReference type="InterPro" id="IPR008936">
    <property type="entry name" value="Rho_GTPase_activation_prot"/>
</dbReference>
<dbReference type="Gene3D" id="1.10.555.10">
    <property type="entry name" value="Rho GTPase activation protein"/>
    <property type="match status" value="1"/>
</dbReference>
<organism evidence="4 5">
    <name type="scientific">Cladosporium halotolerans</name>
    <dbReference type="NCBI Taxonomy" id="1052096"/>
    <lineage>
        <taxon>Eukaryota</taxon>
        <taxon>Fungi</taxon>
        <taxon>Dikarya</taxon>
        <taxon>Ascomycota</taxon>
        <taxon>Pezizomycotina</taxon>
        <taxon>Dothideomycetes</taxon>
        <taxon>Dothideomycetidae</taxon>
        <taxon>Cladosporiales</taxon>
        <taxon>Cladosporiaceae</taxon>
        <taxon>Cladosporium</taxon>
    </lineage>
</organism>
<feature type="domain" description="Rho-GAP" evidence="3">
    <location>
        <begin position="346"/>
        <end position="557"/>
    </location>
</feature>
<keyword evidence="5" id="KW-1185">Reference proteome</keyword>
<proteinExistence type="predicted"/>
<feature type="compositionally biased region" description="Pro residues" evidence="2">
    <location>
        <begin position="67"/>
        <end position="76"/>
    </location>
</feature>
<feature type="compositionally biased region" description="Low complexity" evidence="2">
    <location>
        <begin position="673"/>
        <end position="688"/>
    </location>
</feature>
<feature type="compositionally biased region" description="Basic and acidic residues" evidence="2">
    <location>
        <begin position="93"/>
        <end position="130"/>
    </location>
</feature>
<dbReference type="AlphaFoldDB" id="A0AB34KMP8"/>
<dbReference type="SMART" id="SM00324">
    <property type="entry name" value="RhoGAP"/>
    <property type="match status" value="1"/>
</dbReference>
<dbReference type="PANTHER" id="PTHR23176:SF125">
    <property type="entry name" value="GTPASE ACTIVATOR (BEM2), PUTATIVE (AFU_ORTHOLOGUE AFUA_7G04450)-RELATED"/>
    <property type="match status" value="1"/>
</dbReference>
<feature type="compositionally biased region" description="Low complexity" evidence="2">
    <location>
        <begin position="562"/>
        <end position="572"/>
    </location>
</feature>
<dbReference type="GO" id="GO:0005096">
    <property type="term" value="F:GTPase activator activity"/>
    <property type="evidence" value="ECO:0007669"/>
    <property type="project" value="UniProtKB-KW"/>
</dbReference>
<dbReference type="RefSeq" id="XP_069227976.1">
    <property type="nucleotide sequence ID" value="XM_069375278.1"/>
</dbReference>
<protein>
    <recommendedName>
        <fullName evidence="3">Rho-GAP domain-containing protein</fullName>
    </recommendedName>
</protein>
<dbReference type="Pfam" id="PF00620">
    <property type="entry name" value="RhoGAP"/>
    <property type="match status" value="1"/>
</dbReference>
<evidence type="ECO:0000256" key="2">
    <source>
        <dbReference type="SAM" id="MobiDB-lite"/>
    </source>
</evidence>